<dbReference type="Pfam" id="PF03167">
    <property type="entry name" value="UDG"/>
    <property type="match status" value="1"/>
</dbReference>
<evidence type="ECO:0000256" key="7">
    <source>
        <dbReference type="ARBA" id="ARBA00023204"/>
    </source>
</evidence>
<organism evidence="9">
    <name type="scientific">marine sediment metagenome</name>
    <dbReference type="NCBI Taxonomy" id="412755"/>
    <lineage>
        <taxon>unclassified sequences</taxon>
        <taxon>metagenomes</taxon>
        <taxon>ecological metagenomes</taxon>
    </lineage>
</organism>
<dbReference type="SUPFAM" id="SSF53098">
    <property type="entry name" value="Ribonuclease H-like"/>
    <property type="match status" value="1"/>
</dbReference>
<evidence type="ECO:0000256" key="2">
    <source>
        <dbReference type="ARBA" id="ARBA00022723"/>
    </source>
</evidence>
<feature type="domain" description="Uracil-DNA glycosylase-like" evidence="8">
    <location>
        <begin position="21"/>
        <end position="181"/>
    </location>
</feature>
<evidence type="ECO:0000256" key="6">
    <source>
        <dbReference type="ARBA" id="ARBA00023014"/>
    </source>
</evidence>
<evidence type="ECO:0000256" key="5">
    <source>
        <dbReference type="ARBA" id="ARBA00023004"/>
    </source>
</evidence>
<dbReference type="InterPro" id="IPR012337">
    <property type="entry name" value="RNaseH-like_sf"/>
</dbReference>
<evidence type="ECO:0000313" key="9">
    <source>
        <dbReference type="EMBL" id="KKL51807.1"/>
    </source>
</evidence>
<keyword evidence="4" id="KW-0378">Hydrolase</keyword>
<dbReference type="EMBL" id="LAZR01032121">
    <property type="protein sequence ID" value="KKL51807.1"/>
    <property type="molecule type" value="Genomic_DNA"/>
</dbReference>
<dbReference type="SUPFAM" id="SSF52141">
    <property type="entry name" value="Uracil-DNA glycosylase-like"/>
    <property type="match status" value="1"/>
</dbReference>
<evidence type="ECO:0000256" key="3">
    <source>
        <dbReference type="ARBA" id="ARBA00022763"/>
    </source>
</evidence>
<dbReference type="PANTHER" id="PTHR33693:SF1">
    <property type="entry name" value="TYPE-4 URACIL-DNA GLYCOSYLASE"/>
    <property type="match status" value="1"/>
</dbReference>
<name>A0A0F9FL93_9ZZZZ</name>
<dbReference type="Gene3D" id="3.40.470.10">
    <property type="entry name" value="Uracil-DNA glycosylase-like domain"/>
    <property type="match status" value="1"/>
</dbReference>
<keyword evidence="3" id="KW-0227">DNA damage</keyword>
<evidence type="ECO:0000256" key="4">
    <source>
        <dbReference type="ARBA" id="ARBA00022801"/>
    </source>
</evidence>
<comment type="caution">
    <text evidence="9">The sequence shown here is derived from an EMBL/GenBank/DDBJ whole genome shotgun (WGS) entry which is preliminary data.</text>
</comment>
<dbReference type="AlphaFoldDB" id="A0A0F9FL93"/>
<keyword evidence="2" id="KW-0479">Metal-binding</keyword>
<dbReference type="GO" id="GO:0097506">
    <property type="term" value="F:deaminated base DNA N-glycosylase activity"/>
    <property type="evidence" value="ECO:0007669"/>
    <property type="project" value="UniProtKB-ARBA"/>
</dbReference>
<dbReference type="PANTHER" id="PTHR33693">
    <property type="entry name" value="TYPE-5 URACIL-DNA GLYCOSYLASE"/>
    <property type="match status" value="1"/>
</dbReference>
<dbReference type="GO" id="GO:0006281">
    <property type="term" value="P:DNA repair"/>
    <property type="evidence" value="ECO:0007669"/>
    <property type="project" value="UniProtKB-KW"/>
</dbReference>
<evidence type="ECO:0000259" key="8">
    <source>
        <dbReference type="Pfam" id="PF03167"/>
    </source>
</evidence>
<dbReference type="InterPro" id="IPR036895">
    <property type="entry name" value="Uracil-DNA_glycosylase-like_sf"/>
</dbReference>
<protein>
    <recommendedName>
        <fullName evidence="8">Uracil-DNA glycosylase-like domain-containing protein</fullName>
    </recommendedName>
</protein>
<sequence length="365" mass="41492">MKPQSPGPHVPCDQPARTPCKLAFVGEAPGDDEVNPVRGPRRPFNGPTGHVLNAMLRASNLERGEHWVGNVFSEQLPANFVGNWCSGREESRAWPSYALMPLGRDGYLRPEHSWHLDRLREELEAAQPTVIVPMGGTALWAFTGSAEIGRSRGHTQTARFIMPGVKLLPVYHPAFVIKQWKWFTVGVGDFMKAEREAEFPELRHRRRRLLLEPTLSDLWQYKGDVLDRAAYLSGDIETGWGQITCVGWGPGPEEALCCPFVDLRRPDRSYWRSAGEELEAWRWVAAVADSPVPKIGQNFTYDTFWHLDRMKIKMRNYLHDTRLLHHALFPELPKDLGFMAARYESVGPWKSWRTAGVGGTEKRDD</sequence>
<keyword evidence="1" id="KW-0004">4Fe-4S</keyword>
<evidence type="ECO:0000256" key="1">
    <source>
        <dbReference type="ARBA" id="ARBA00022485"/>
    </source>
</evidence>
<dbReference type="GO" id="GO:0003676">
    <property type="term" value="F:nucleic acid binding"/>
    <property type="evidence" value="ECO:0007669"/>
    <property type="project" value="InterPro"/>
</dbReference>
<keyword evidence="5" id="KW-0408">Iron</keyword>
<keyword evidence="6" id="KW-0411">Iron-sulfur</keyword>
<dbReference type="GO" id="GO:0051539">
    <property type="term" value="F:4 iron, 4 sulfur cluster binding"/>
    <property type="evidence" value="ECO:0007669"/>
    <property type="project" value="UniProtKB-KW"/>
</dbReference>
<dbReference type="InterPro" id="IPR036397">
    <property type="entry name" value="RNaseH_sf"/>
</dbReference>
<dbReference type="InterPro" id="IPR005122">
    <property type="entry name" value="Uracil-DNA_glycosylase-like"/>
</dbReference>
<dbReference type="InterPro" id="IPR051536">
    <property type="entry name" value="UDG_Type-4/5"/>
</dbReference>
<dbReference type="GO" id="GO:0046872">
    <property type="term" value="F:metal ion binding"/>
    <property type="evidence" value="ECO:0007669"/>
    <property type="project" value="UniProtKB-KW"/>
</dbReference>
<dbReference type="Gene3D" id="3.30.420.10">
    <property type="entry name" value="Ribonuclease H-like superfamily/Ribonuclease H"/>
    <property type="match status" value="1"/>
</dbReference>
<keyword evidence="7" id="KW-0234">DNA repair</keyword>
<reference evidence="9" key="1">
    <citation type="journal article" date="2015" name="Nature">
        <title>Complex archaea that bridge the gap between prokaryotes and eukaryotes.</title>
        <authorList>
            <person name="Spang A."/>
            <person name="Saw J.H."/>
            <person name="Jorgensen S.L."/>
            <person name="Zaremba-Niedzwiedzka K."/>
            <person name="Martijn J."/>
            <person name="Lind A.E."/>
            <person name="van Eijk R."/>
            <person name="Schleper C."/>
            <person name="Guy L."/>
            <person name="Ettema T.J."/>
        </authorList>
    </citation>
    <scope>NUCLEOTIDE SEQUENCE</scope>
</reference>
<gene>
    <name evidence="9" type="ORF">LCGC14_2291820</name>
</gene>
<accession>A0A0F9FL93</accession>
<proteinExistence type="predicted"/>